<gene>
    <name evidence="1" type="ORF">SCALOS_LOCUS10753</name>
</gene>
<feature type="non-terminal residue" evidence="1">
    <location>
        <position position="1"/>
    </location>
</feature>
<keyword evidence="2" id="KW-1185">Reference proteome</keyword>
<organism evidence="1 2">
    <name type="scientific">Scutellospora calospora</name>
    <dbReference type="NCBI Taxonomy" id="85575"/>
    <lineage>
        <taxon>Eukaryota</taxon>
        <taxon>Fungi</taxon>
        <taxon>Fungi incertae sedis</taxon>
        <taxon>Mucoromycota</taxon>
        <taxon>Glomeromycotina</taxon>
        <taxon>Glomeromycetes</taxon>
        <taxon>Diversisporales</taxon>
        <taxon>Gigasporaceae</taxon>
        <taxon>Scutellospora</taxon>
    </lineage>
</organism>
<feature type="non-terminal residue" evidence="1">
    <location>
        <position position="48"/>
    </location>
</feature>
<name>A0ACA9PGN3_9GLOM</name>
<sequence length="48" mass="5410">LALVMNDFVDLDNETALTSTTKTSKRQENVSTSLIKEDQINKILLKMV</sequence>
<reference evidence="1" key="1">
    <citation type="submission" date="2021-06" db="EMBL/GenBank/DDBJ databases">
        <authorList>
            <person name="Kallberg Y."/>
            <person name="Tangrot J."/>
            <person name="Rosling A."/>
        </authorList>
    </citation>
    <scope>NUCLEOTIDE SEQUENCE</scope>
    <source>
        <strain evidence="1">AU212A</strain>
    </source>
</reference>
<dbReference type="Proteomes" id="UP000789860">
    <property type="component" value="Unassembled WGS sequence"/>
</dbReference>
<evidence type="ECO:0000313" key="2">
    <source>
        <dbReference type="Proteomes" id="UP000789860"/>
    </source>
</evidence>
<dbReference type="EMBL" id="CAJVPM010041980">
    <property type="protein sequence ID" value="CAG8707859.1"/>
    <property type="molecule type" value="Genomic_DNA"/>
</dbReference>
<protein>
    <submittedName>
        <fullName evidence="1">2548_t:CDS:1</fullName>
    </submittedName>
</protein>
<proteinExistence type="predicted"/>
<comment type="caution">
    <text evidence="1">The sequence shown here is derived from an EMBL/GenBank/DDBJ whole genome shotgun (WGS) entry which is preliminary data.</text>
</comment>
<accession>A0ACA9PGN3</accession>
<evidence type="ECO:0000313" key="1">
    <source>
        <dbReference type="EMBL" id="CAG8707859.1"/>
    </source>
</evidence>